<keyword evidence="3" id="KW-1185">Reference proteome</keyword>
<comment type="caution">
    <text evidence="2">The sequence shown here is derived from an EMBL/GenBank/DDBJ whole genome shotgun (WGS) entry which is preliminary data.</text>
</comment>
<evidence type="ECO:0008006" key="4">
    <source>
        <dbReference type="Google" id="ProtNLM"/>
    </source>
</evidence>
<dbReference type="AlphaFoldDB" id="E4KQ78"/>
<dbReference type="RefSeq" id="WP_006418618.1">
    <property type="nucleotide sequence ID" value="NZ_AENN01000016.1"/>
</dbReference>
<dbReference type="STRING" id="908337.HMPREF9257_1678"/>
<sequence>MSSFKQGLFWGAIFGGIAGLMNAKQEGHKTRQELAGYINQASQDIDDIRFKFENLNLAIQRLTHEGQKVVEETSQELQTTLKHFQEENQPRLRRVQDKVETLTQNIEEQSQAIQASLPQSKSEDEE</sequence>
<reference evidence="2 3" key="1">
    <citation type="submission" date="2010-10" db="EMBL/GenBank/DDBJ databases">
        <authorList>
            <person name="Durkin A.S."/>
            <person name="Madupu R."/>
            <person name="Torralba M."/>
            <person name="Gillis M."/>
            <person name="Methe B."/>
            <person name="Sutton G."/>
            <person name="Nelson K.E."/>
        </authorList>
    </citation>
    <scope>NUCLEOTIDE SEQUENCE [LARGE SCALE GENOMIC DNA]</scope>
    <source>
        <strain evidence="2 3">ACS-139-V-Col8</strain>
    </source>
</reference>
<name>E4KQ78_9LACT</name>
<dbReference type="EMBL" id="AENN01000016">
    <property type="protein sequence ID" value="EFR30832.1"/>
    <property type="molecule type" value="Genomic_DNA"/>
</dbReference>
<dbReference type="Proteomes" id="UP000005990">
    <property type="component" value="Unassembled WGS sequence"/>
</dbReference>
<evidence type="ECO:0000313" key="2">
    <source>
        <dbReference type="EMBL" id="EFR30832.1"/>
    </source>
</evidence>
<feature type="region of interest" description="Disordered" evidence="1">
    <location>
        <begin position="107"/>
        <end position="126"/>
    </location>
</feature>
<accession>E4KQ78</accession>
<dbReference type="eggNOG" id="COG4980">
    <property type="taxonomic scope" value="Bacteria"/>
</dbReference>
<proteinExistence type="predicted"/>
<dbReference type="OrthoDB" id="2139646at2"/>
<evidence type="ECO:0000313" key="3">
    <source>
        <dbReference type="Proteomes" id="UP000005990"/>
    </source>
</evidence>
<protein>
    <recommendedName>
        <fullName evidence="4">YtxH domain-containing protein</fullName>
    </recommendedName>
</protein>
<organism evidence="2 3">
    <name type="scientific">Eremococcus coleocola ACS-139-V-Col8</name>
    <dbReference type="NCBI Taxonomy" id="908337"/>
    <lineage>
        <taxon>Bacteria</taxon>
        <taxon>Bacillati</taxon>
        <taxon>Bacillota</taxon>
        <taxon>Bacilli</taxon>
        <taxon>Lactobacillales</taxon>
        <taxon>Aerococcaceae</taxon>
        <taxon>Eremococcus</taxon>
    </lineage>
</organism>
<feature type="compositionally biased region" description="Polar residues" evidence="1">
    <location>
        <begin position="107"/>
        <end position="120"/>
    </location>
</feature>
<evidence type="ECO:0000256" key="1">
    <source>
        <dbReference type="SAM" id="MobiDB-lite"/>
    </source>
</evidence>
<gene>
    <name evidence="2" type="ORF">HMPREF9257_1678</name>
</gene>